<reference evidence="1" key="1">
    <citation type="submission" date="2006-01" db="EMBL/GenBank/DDBJ databases">
        <authorList>
            <person name="Lindblad-Toh K."/>
            <person name="Mauceli E."/>
            <person name="Grabherr M."/>
            <person name="Chang J.L."/>
            <person name="Lander E.S."/>
        </authorList>
    </citation>
    <scope>NUCLEOTIDE SEQUENCE [LARGE SCALE GENOMIC DNA]</scope>
</reference>
<evidence type="ECO:0000313" key="1">
    <source>
        <dbReference type="Ensembl" id="ENSGACP00000006300.1"/>
    </source>
</evidence>
<name>G3NLT7_GASAC</name>
<dbReference type="Bgee" id="ENSGACG00000004778">
    <property type="expression patterns" value="Expressed in muscle tissue and 9 other cell types or tissues"/>
</dbReference>
<protein>
    <submittedName>
        <fullName evidence="1">Uncharacterized protein</fullName>
    </submittedName>
</protein>
<sequence>MLLRFPERRRRKTPLRVPCVSFHTSLRPCVCRAIFLTQASRSAPGCVWSANYVLYGVSHVCFHSPIPPLLKGRMFTRERIRLKNFCQEKCVNMTASTSRHWRVAEAGWIHGGRSPQTAVCRFE</sequence>
<dbReference type="Ensembl" id="ENSGACT00000006317.1">
    <property type="protein sequence ID" value="ENSGACP00000006300.1"/>
    <property type="gene ID" value="ENSGACG00000004778.1"/>
</dbReference>
<organism evidence="1">
    <name type="scientific">Gasterosteus aculeatus</name>
    <name type="common">Three-spined stickleback</name>
    <dbReference type="NCBI Taxonomy" id="69293"/>
    <lineage>
        <taxon>Eukaryota</taxon>
        <taxon>Metazoa</taxon>
        <taxon>Chordata</taxon>
        <taxon>Craniata</taxon>
        <taxon>Vertebrata</taxon>
        <taxon>Euteleostomi</taxon>
        <taxon>Actinopterygii</taxon>
        <taxon>Neopterygii</taxon>
        <taxon>Teleostei</taxon>
        <taxon>Neoteleostei</taxon>
        <taxon>Acanthomorphata</taxon>
        <taxon>Eupercaria</taxon>
        <taxon>Perciformes</taxon>
        <taxon>Cottioidei</taxon>
        <taxon>Gasterosteales</taxon>
        <taxon>Gasterosteidae</taxon>
        <taxon>Gasterosteus</taxon>
    </lineage>
</organism>
<dbReference type="AlphaFoldDB" id="G3NLT7"/>
<accession>G3NLT7</accession>
<reference evidence="1" key="2">
    <citation type="submission" date="2024-04" db="UniProtKB">
        <authorList>
            <consortium name="Ensembl"/>
        </authorList>
    </citation>
    <scope>IDENTIFICATION</scope>
</reference>
<proteinExistence type="predicted"/>
<dbReference type="InParanoid" id="G3NLT7"/>